<sequence>MASMPPRNPINGGFPLVEQLRQLGTTHIQQAQMYEHLPQVTLKAGIAPPVIHHDIRLFSKQLGEGYGIQNVVTPPGEIEKDIPLQPPLNQNNQESDNGPEYSNAQEDEGGTSPEEIGVTIHSKELEQWHSQLQIIRLLHGARPSIEALTTWMAQNWDNNNIKEIKASGQILSSNLQKLGASFKWFTTSHPTGRVELHWVFQKNILIK</sequence>
<name>A0A9D4ZCX0_ADICA</name>
<dbReference type="Proteomes" id="UP000886520">
    <property type="component" value="Chromosome 13"/>
</dbReference>
<evidence type="ECO:0000313" key="3">
    <source>
        <dbReference type="Proteomes" id="UP000886520"/>
    </source>
</evidence>
<proteinExistence type="predicted"/>
<dbReference type="AlphaFoldDB" id="A0A9D4ZCX0"/>
<organism evidence="2 3">
    <name type="scientific">Adiantum capillus-veneris</name>
    <name type="common">Maidenhair fern</name>
    <dbReference type="NCBI Taxonomy" id="13818"/>
    <lineage>
        <taxon>Eukaryota</taxon>
        <taxon>Viridiplantae</taxon>
        <taxon>Streptophyta</taxon>
        <taxon>Embryophyta</taxon>
        <taxon>Tracheophyta</taxon>
        <taxon>Polypodiopsida</taxon>
        <taxon>Polypodiidae</taxon>
        <taxon>Polypodiales</taxon>
        <taxon>Pteridineae</taxon>
        <taxon>Pteridaceae</taxon>
        <taxon>Vittarioideae</taxon>
        <taxon>Adiantum</taxon>
    </lineage>
</organism>
<gene>
    <name evidence="2" type="ORF">GOP47_0013164</name>
</gene>
<evidence type="ECO:0000256" key="1">
    <source>
        <dbReference type="SAM" id="MobiDB-lite"/>
    </source>
</evidence>
<feature type="compositionally biased region" description="Polar residues" evidence="1">
    <location>
        <begin position="87"/>
        <end position="104"/>
    </location>
</feature>
<protein>
    <submittedName>
        <fullName evidence="2">Uncharacterized protein</fullName>
    </submittedName>
</protein>
<reference evidence="2" key="1">
    <citation type="submission" date="2021-01" db="EMBL/GenBank/DDBJ databases">
        <title>Adiantum capillus-veneris genome.</title>
        <authorList>
            <person name="Fang Y."/>
            <person name="Liao Q."/>
        </authorList>
    </citation>
    <scope>NUCLEOTIDE SEQUENCE</scope>
    <source>
        <strain evidence="2">H3</strain>
        <tissue evidence="2">Leaf</tissue>
    </source>
</reference>
<accession>A0A9D4ZCX0</accession>
<dbReference type="EMBL" id="JABFUD020000013">
    <property type="protein sequence ID" value="KAI5070913.1"/>
    <property type="molecule type" value="Genomic_DNA"/>
</dbReference>
<keyword evidence="3" id="KW-1185">Reference proteome</keyword>
<evidence type="ECO:0000313" key="2">
    <source>
        <dbReference type="EMBL" id="KAI5070913.1"/>
    </source>
</evidence>
<comment type="caution">
    <text evidence="2">The sequence shown here is derived from an EMBL/GenBank/DDBJ whole genome shotgun (WGS) entry which is preliminary data.</text>
</comment>
<feature type="region of interest" description="Disordered" evidence="1">
    <location>
        <begin position="73"/>
        <end position="114"/>
    </location>
</feature>